<dbReference type="EMBL" id="JACBZI010000001">
    <property type="protein sequence ID" value="NYI08953.1"/>
    <property type="molecule type" value="Genomic_DNA"/>
</dbReference>
<dbReference type="AlphaFoldDB" id="A0A7Y9YB27"/>
<organism evidence="2 3">
    <name type="scientific">Nocardioides marinus</name>
    <dbReference type="NCBI Taxonomy" id="374514"/>
    <lineage>
        <taxon>Bacteria</taxon>
        <taxon>Bacillati</taxon>
        <taxon>Actinomycetota</taxon>
        <taxon>Actinomycetes</taxon>
        <taxon>Propionibacteriales</taxon>
        <taxon>Nocardioidaceae</taxon>
        <taxon>Nocardioides</taxon>
    </lineage>
</organism>
<protein>
    <recommendedName>
        <fullName evidence="4">Secreted protein</fullName>
    </recommendedName>
</protein>
<evidence type="ECO:0000313" key="2">
    <source>
        <dbReference type="EMBL" id="NYI08953.1"/>
    </source>
</evidence>
<evidence type="ECO:0008006" key="4">
    <source>
        <dbReference type="Google" id="ProtNLM"/>
    </source>
</evidence>
<gene>
    <name evidence="2" type="ORF">BKA05_000468</name>
</gene>
<sequence length="175" mass="18280">MDRLTSRSPAALGLAALVLVAGTAAVTARVTGAEEPAEVEPATPYLGVRDVFCPESGPVEEVPLDPPRGGFLRTHEVDREPGRGSGSGIYCVELDTFGTSPQAVRVEFAAPPNGASYGEYHVFTSDDGSDELWHFPVEIGVYGGCRPVIATVEFRNGATGTARTRIGTGCAKKSG</sequence>
<name>A0A7Y9YB27_9ACTN</name>
<proteinExistence type="predicted"/>
<dbReference type="RefSeq" id="WP_179529998.1">
    <property type="nucleotide sequence ID" value="NZ_BAAAPP010000002.1"/>
</dbReference>
<comment type="caution">
    <text evidence="2">The sequence shown here is derived from an EMBL/GenBank/DDBJ whole genome shotgun (WGS) entry which is preliminary data.</text>
</comment>
<evidence type="ECO:0000313" key="3">
    <source>
        <dbReference type="Proteomes" id="UP000537326"/>
    </source>
</evidence>
<feature type="chain" id="PRO_5039269464" description="Secreted protein" evidence="1">
    <location>
        <begin position="29"/>
        <end position="175"/>
    </location>
</feature>
<feature type="signal peptide" evidence="1">
    <location>
        <begin position="1"/>
        <end position="28"/>
    </location>
</feature>
<keyword evidence="3" id="KW-1185">Reference proteome</keyword>
<reference evidence="2 3" key="1">
    <citation type="submission" date="2020-07" db="EMBL/GenBank/DDBJ databases">
        <title>Sequencing the genomes of 1000 actinobacteria strains.</title>
        <authorList>
            <person name="Klenk H.-P."/>
        </authorList>
    </citation>
    <scope>NUCLEOTIDE SEQUENCE [LARGE SCALE GENOMIC DNA]</scope>
    <source>
        <strain evidence="2 3">DSM 18248</strain>
    </source>
</reference>
<evidence type="ECO:0000256" key="1">
    <source>
        <dbReference type="SAM" id="SignalP"/>
    </source>
</evidence>
<dbReference type="Proteomes" id="UP000537326">
    <property type="component" value="Unassembled WGS sequence"/>
</dbReference>
<keyword evidence="1" id="KW-0732">Signal</keyword>
<accession>A0A7Y9YB27</accession>